<proteinExistence type="predicted"/>
<evidence type="ECO:0000256" key="1">
    <source>
        <dbReference type="SAM" id="MobiDB-lite"/>
    </source>
</evidence>
<feature type="region of interest" description="Disordered" evidence="1">
    <location>
        <begin position="114"/>
        <end position="136"/>
    </location>
</feature>
<name>A0ABU0R2I8_9ACTN</name>
<sequence length="136" mass="14897">MLPLYIIADALGSPASPEKRGKLEERENEVDDFPVIWAGVGETARTLPWQLDPSRRPWRMSDAVLWSVPRKDITGAEIKPFSVAESDFKISFRDGSWARLTSSPYGARRIVTLLGSGTPSQSGQADAIRVPPATSS</sequence>
<evidence type="ECO:0000313" key="2">
    <source>
        <dbReference type="EMBL" id="MDQ0753879.1"/>
    </source>
</evidence>
<evidence type="ECO:0000313" key="3">
    <source>
        <dbReference type="Proteomes" id="UP001232755"/>
    </source>
</evidence>
<dbReference type="Proteomes" id="UP001232755">
    <property type="component" value="Unassembled WGS sequence"/>
</dbReference>
<accession>A0ABU0R2I8</accession>
<feature type="compositionally biased region" description="Polar residues" evidence="1">
    <location>
        <begin position="115"/>
        <end position="124"/>
    </location>
</feature>
<dbReference type="EMBL" id="JAUSYP010000001">
    <property type="protein sequence ID" value="MDQ0753879.1"/>
    <property type="molecule type" value="Genomic_DNA"/>
</dbReference>
<comment type="caution">
    <text evidence="2">The sequence shown here is derived from an EMBL/GenBank/DDBJ whole genome shotgun (WGS) entry which is preliminary data.</text>
</comment>
<keyword evidence="3" id="KW-1185">Reference proteome</keyword>
<protein>
    <submittedName>
        <fullName evidence="2">Uncharacterized protein</fullName>
    </submittedName>
</protein>
<dbReference type="RefSeq" id="WP_307179667.1">
    <property type="nucleotide sequence ID" value="NZ_JAUSYP010000001.1"/>
</dbReference>
<reference evidence="2 3" key="1">
    <citation type="submission" date="2023-07" db="EMBL/GenBank/DDBJ databases">
        <title>Comparative genomics of wheat-associated soil bacteria to identify genetic determinants of phenazine resistance.</title>
        <authorList>
            <person name="Mouncey N."/>
        </authorList>
    </citation>
    <scope>NUCLEOTIDE SEQUENCE [LARGE SCALE GENOMIC DNA]</scope>
    <source>
        <strain evidence="2 3">B3I12</strain>
    </source>
</reference>
<organism evidence="2 3">
    <name type="scientific">Streptomyces africanus</name>
    <dbReference type="NCBI Taxonomy" id="231024"/>
    <lineage>
        <taxon>Bacteria</taxon>
        <taxon>Bacillati</taxon>
        <taxon>Actinomycetota</taxon>
        <taxon>Actinomycetes</taxon>
        <taxon>Kitasatosporales</taxon>
        <taxon>Streptomycetaceae</taxon>
        <taxon>Streptomyces</taxon>
    </lineage>
</organism>
<gene>
    <name evidence="2" type="ORF">QF034_008110</name>
</gene>